<dbReference type="AlphaFoldDB" id="A0A9X3IW83"/>
<dbReference type="EMBL" id="JAPNKE010000002">
    <property type="protein sequence ID" value="MCY1005650.1"/>
    <property type="molecule type" value="Genomic_DNA"/>
</dbReference>
<evidence type="ECO:0000313" key="1">
    <source>
        <dbReference type="EMBL" id="MCY1005650.1"/>
    </source>
</evidence>
<organism evidence="1 2">
    <name type="scientific">Nannocystis pusilla</name>
    <dbReference type="NCBI Taxonomy" id="889268"/>
    <lineage>
        <taxon>Bacteria</taxon>
        <taxon>Pseudomonadati</taxon>
        <taxon>Myxococcota</taxon>
        <taxon>Polyangia</taxon>
        <taxon>Nannocystales</taxon>
        <taxon>Nannocystaceae</taxon>
        <taxon>Nannocystis</taxon>
    </lineage>
</organism>
<gene>
    <name evidence="1" type="ORF">OV079_08730</name>
</gene>
<dbReference type="RefSeq" id="WP_267767399.1">
    <property type="nucleotide sequence ID" value="NZ_JAPNKE010000002.1"/>
</dbReference>
<comment type="caution">
    <text evidence="1">The sequence shown here is derived from an EMBL/GenBank/DDBJ whole genome shotgun (WGS) entry which is preliminary data.</text>
</comment>
<protein>
    <submittedName>
        <fullName evidence="1">Uncharacterized protein</fullName>
    </submittedName>
</protein>
<dbReference type="Proteomes" id="UP001150924">
    <property type="component" value="Unassembled WGS sequence"/>
</dbReference>
<proteinExistence type="predicted"/>
<reference evidence="1" key="1">
    <citation type="submission" date="2022-11" db="EMBL/GenBank/DDBJ databases">
        <title>Minimal conservation of predation-associated metabolite biosynthetic gene clusters underscores biosynthetic potential of Myxococcota including descriptions for ten novel species: Archangium lansinium sp. nov., Myxococcus landrumus sp. nov., Nannocystis bai.</title>
        <authorList>
            <person name="Ahearne A."/>
            <person name="Stevens C."/>
            <person name="Phillips K."/>
        </authorList>
    </citation>
    <scope>NUCLEOTIDE SEQUENCE</scope>
    <source>
        <strain evidence="1">Na p29</strain>
    </source>
</reference>
<keyword evidence="2" id="KW-1185">Reference proteome</keyword>
<sequence length="256" mass="27381">MRTVLLPLLLACACTGAPERTYEASIYGEEFIEEGIPATIFADNWAVSFDKFLISVGGIEVDGQALGEDGESYRIFDLAQASDGDGFPISAGPIAAENPLATYVVGPSSDAVAGNATDEDVALMKDGGHSIYVQGTATRGGEALTFIWGFSTRTIYSDCELAGDTDVQLTIHADHLFYDDLFSENPKVTFDLIAASDDGDGELTADDLRAVDITTQERYQVGDLTNITDLWSFVEQLTTTLGHINGEGHCTAVRTD</sequence>
<accession>A0A9X3IW83</accession>
<evidence type="ECO:0000313" key="2">
    <source>
        <dbReference type="Proteomes" id="UP001150924"/>
    </source>
</evidence>
<name>A0A9X3IW83_9BACT</name>